<keyword evidence="4" id="KW-1185">Reference proteome</keyword>
<evidence type="ECO:0000313" key="3">
    <source>
        <dbReference type="EMBL" id="TGY61671.1"/>
    </source>
</evidence>
<dbReference type="Pfam" id="PF01571">
    <property type="entry name" value="GCV_T"/>
    <property type="match status" value="1"/>
</dbReference>
<evidence type="ECO:0000256" key="1">
    <source>
        <dbReference type="SAM" id="MobiDB-lite"/>
    </source>
</evidence>
<dbReference type="PIRSF" id="PIRSF006487">
    <property type="entry name" value="GcvT"/>
    <property type="match status" value="1"/>
</dbReference>
<dbReference type="SUPFAM" id="SSF103025">
    <property type="entry name" value="Folate-binding domain"/>
    <property type="match status" value="1"/>
</dbReference>
<dbReference type="OrthoDB" id="3186112at2"/>
<feature type="region of interest" description="Disordered" evidence="1">
    <location>
        <begin position="1"/>
        <end position="28"/>
    </location>
</feature>
<reference evidence="3 4" key="1">
    <citation type="submission" date="2019-04" db="EMBL/GenBank/DDBJ databases">
        <title>Microbes associate with the intestines of laboratory mice.</title>
        <authorList>
            <person name="Navarre W."/>
            <person name="Wong E."/>
            <person name="Huang K."/>
            <person name="Tropini C."/>
            <person name="Ng K."/>
            <person name="Yu B."/>
        </authorList>
    </citation>
    <scope>NUCLEOTIDE SEQUENCE [LARGE SCALE GENOMIC DNA]</scope>
    <source>
        <strain evidence="3 4">NM07_P-09</strain>
    </source>
</reference>
<gene>
    <name evidence="3" type="ORF">E5334_06590</name>
</gene>
<dbReference type="Gene3D" id="3.30.1360.120">
    <property type="entry name" value="Probable tRNA modification gtpase trme, domain 1"/>
    <property type="match status" value="1"/>
</dbReference>
<accession>A0A4S2F3E8</accession>
<organism evidence="3 4">
    <name type="scientific">Muricaecibacterium torontonense</name>
    <dbReference type="NCBI Taxonomy" id="3032871"/>
    <lineage>
        <taxon>Bacteria</taxon>
        <taxon>Bacillati</taxon>
        <taxon>Actinomycetota</taxon>
        <taxon>Coriobacteriia</taxon>
        <taxon>Coriobacteriales</taxon>
        <taxon>Atopobiaceae</taxon>
        <taxon>Muricaecibacterium</taxon>
    </lineage>
</organism>
<name>A0A4S2F3E8_9ACTN</name>
<proteinExistence type="predicted"/>
<dbReference type="InterPro" id="IPR006222">
    <property type="entry name" value="GCVT_N"/>
</dbReference>
<evidence type="ECO:0000313" key="4">
    <source>
        <dbReference type="Proteomes" id="UP000310263"/>
    </source>
</evidence>
<dbReference type="Proteomes" id="UP000310263">
    <property type="component" value="Unassembled WGS sequence"/>
</dbReference>
<evidence type="ECO:0000259" key="2">
    <source>
        <dbReference type="Pfam" id="PF01571"/>
    </source>
</evidence>
<comment type="caution">
    <text evidence="3">The sequence shown here is derived from an EMBL/GenBank/DDBJ whole genome shotgun (WGS) entry which is preliminary data.</text>
</comment>
<feature type="domain" description="GCVT N-terminal" evidence="2">
    <location>
        <begin position="34"/>
        <end position="191"/>
    </location>
</feature>
<dbReference type="EMBL" id="SRYE01000004">
    <property type="protein sequence ID" value="TGY61671.1"/>
    <property type="molecule type" value="Genomic_DNA"/>
</dbReference>
<sequence length="315" mass="32893">MDFRLGGSRGCSEGGVTPMSDQSDSRGKSGVLSQEHALLGAALEPAANGYLEASYYGDGSQEPEAFDQGAALCDVGSLVSTCISGKEAAAFVSAVFTGPVPFAGQLVCSLALTGTGTVVSPALVAGIGPQDFCIWAPAETAEGLDSWLHGIAAIDQDGKAPYASVAFEPGAPFSTMLAMVGPQAPQVLGDYLARGVKLPAPGTLSNISLDAIDTVMLHPQIPGASQKDPHNHAYLMVIPNQKVTVLWRSFLSFNSVTPVGTSAFWGWIQEKCPGIVDLLDEPTKPQTPQDLHLKDWLRPTEDFIGARALADGQIP</sequence>
<protein>
    <recommendedName>
        <fullName evidence="2">GCVT N-terminal domain-containing protein</fullName>
    </recommendedName>
</protein>
<dbReference type="AlphaFoldDB" id="A0A4S2F3E8"/>
<dbReference type="InterPro" id="IPR027266">
    <property type="entry name" value="TrmE/GcvT-like"/>
</dbReference>